<dbReference type="PANTHER" id="PTHR33444">
    <property type="entry name" value="SI:DKEY-19B23.12-RELATED"/>
    <property type="match status" value="1"/>
</dbReference>
<accession>A0A8J9VIT7</accession>
<reference evidence="3" key="1">
    <citation type="submission" date="2022-01" db="EMBL/GenBank/DDBJ databases">
        <authorList>
            <person name="Braso-Vives M."/>
        </authorList>
    </citation>
    <scope>NUCLEOTIDE SEQUENCE</scope>
</reference>
<dbReference type="AlphaFoldDB" id="A0A8J9VIT7"/>
<evidence type="ECO:0000256" key="2">
    <source>
        <dbReference type="SAM" id="Phobius"/>
    </source>
</evidence>
<name>A0A8J9VIT7_BRALA</name>
<feature type="transmembrane region" description="Helical" evidence="2">
    <location>
        <begin position="224"/>
        <end position="253"/>
    </location>
</feature>
<evidence type="ECO:0000313" key="4">
    <source>
        <dbReference type="Proteomes" id="UP000838412"/>
    </source>
</evidence>
<dbReference type="InterPro" id="IPR040350">
    <property type="entry name" value="TMEM272"/>
</dbReference>
<feature type="transmembrane region" description="Helical" evidence="2">
    <location>
        <begin position="184"/>
        <end position="204"/>
    </location>
</feature>
<proteinExistence type="predicted"/>
<protein>
    <submittedName>
        <fullName evidence="3">Hypp51 protein</fullName>
    </submittedName>
</protein>
<organism evidence="3 4">
    <name type="scientific">Branchiostoma lanceolatum</name>
    <name type="common">Common lancelet</name>
    <name type="synonym">Amphioxus lanceolatum</name>
    <dbReference type="NCBI Taxonomy" id="7740"/>
    <lineage>
        <taxon>Eukaryota</taxon>
        <taxon>Metazoa</taxon>
        <taxon>Chordata</taxon>
        <taxon>Cephalochordata</taxon>
        <taxon>Leptocardii</taxon>
        <taxon>Amphioxiformes</taxon>
        <taxon>Branchiostomatidae</taxon>
        <taxon>Branchiostoma</taxon>
    </lineage>
</organism>
<dbReference type="Proteomes" id="UP000838412">
    <property type="component" value="Chromosome 1"/>
</dbReference>
<evidence type="ECO:0000313" key="3">
    <source>
        <dbReference type="EMBL" id="CAH1225063.1"/>
    </source>
</evidence>
<keyword evidence="2" id="KW-0812">Transmembrane</keyword>
<feature type="transmembrane region" description="Helical" evidence="2">
    <location>
        <begin position="103"/>
        <end position="132"/>
    </location>
</feature>
<dbReference type="PANTHER" id="PTHR33444:SF2">
    <property type="entry name" value="MARVEL DOMAIN-CONTAINING PROTEIN"/>
    <property type="match status" value="1"/>
</dbReference>
<evidence type="ECO:0000256" key="1">
    <source>
        <dbReference type="SAM" id="MobiDB-lite"/>
    </source>
</evidence>
<sequence>MNVHRNPNTPLQTIGLMMIMMMTKMATTNDVESGTASPPPPPSFPNGVTAPPVPPDASELPPTYEEAVHSQPGDAPPSYASLFGEIQDARRESGGFVDFLKKLLVLLAGTIGCTILLGLLMAVPVAMIVLGAININDCPIQRMIPIYLLVFGCFGILKNIISLYERYKNHRENESENNAKQNPLEVMINCFLLAWFIAGNYWIYSVHRAVNTTDPTHDYYCDPTAYLFAFWVTTTAYIFVGLLIICVCCTAFCTSVTT</sequence>
<keyword evidence="2" id="KW-0472">Membrane</keyword>
<keyword evidence="4" id="KW-1185">Reference proteome</keyword>
<dbReference type="EMBL" id="OV696686">
    <property type="protein sequence ID" value="CAH1225063.1"/>
    <property type="molecule type" value="Genomic_DNA"/>
</dbReference>
<keyword evidence="2" id="KW-1133">Transmembrane helix</keyword>
<gene>
    <name evidence="3" type="primary">Hypp51</name>
    <name evidence="3" type="ORF">BLAG_LOCUS106</name>
</gene>
<feature type="region of interest" description="Disordered" evidence="1">
    <location>
        <begin position="29"/>
        <end position="73"/>
    </location>
</feature>
<feature type="transmembrane region" description="Helical" evidence="2">
    <location>
        <begin position="144"/>
        <end position="164"/>
    </location>
</feature>
<dbReference type="OrthoDB" id="6157510at2759"/>